<evidence type="ECO:0000259" key="6">
    <source>
        <dbReference type="PROSITE" id="PS50879"/>
    </source>
</evidence>
<dbReference type="PROSITE" id="PS50879">
    <property type="entry name" value="RNASE_H_1"/>
    <property type="match status" value="1"/>
</dbReference>
<keyword evidence="3 4" id="KW-0460">Magnesium</keyword>
<dbReference type="InterPro" id="IPR017067">
    <property type="entry name" value="RNase_H1_euk"/>
</dbReference>
<keyword evidence="4" id="KW-0378">Hydrolase</keyword>
<dbReference type="GeneID" id="92209255"/>
<feature type="domain" description="RNase H type-1" evidence="6">
    <location>
        <begin position="151"/>
        <end position="322"/>
    </location>
</feature>
<dbReference type="InterPro" id="IPR050092">
    <property type="entry name" value="RNase_H"/>
</dbReference>
<comment type="function">
    <text evidence="4">Endonuclease that specifically degrades the RNA of RNA-DNA hybrids.</text>
</comment>
<dbReference type="Pfam" id="PF00075">
    <property type="entry name" value="RNase_H"/>
    <property type="match status" value="1"/>
</dbReference>
<dbReference type="EC" id="3.1.26.4" evidence="4"/>
<dbReference type="Proteomes" id="UP001497383">
    <property type="component" value="Chromosome 5"/>
</dbReference>
<dbReference type="SUPFAM" id="SSF55658">
    <property type="entry name" value="L9 N-domain-like"/>
    <property type="match status" value="1"/>
</dbReference>
<evidence type="ECO:0000256" key="2">
    <source>
        <dbReference type="ARBA" id="ARBA00005300"/>
    </source>
</evidence>
<feature type="compositionally biased region" description="Low complexity" evidence="5">
    <location>
        <begin position="100"/>
        <end position="118"/>
    </location>
</feature>
<organism evidence="7 8">
    <name type="scientific">Lodderomyces beijingensis</name>
    <dbReference type="NCBI Taxonomy" id="1775926"/>
    <lineage>
        <taxon>Eukaryota</taxon>
        <taxon>Fungi</taxon>
        <taxon>Dikarya</taxon>
        <taxon>Ascomycota</taxon>
        <taxon>Saccharomycotina</taxon>
        <taxon>Pichiomycetes</taxon>
        <taxon>Debaryomycetaceae</taxon>
        <taxon>Candida/Lodderomyces clade</taxon>
        <taxon>Lodderomyces</taxon>
    </lineage>
</organism>
<dbReference type="InterPro" id="IPR037056">
    <property type="entry name" value="RNase_H1_N_sf"/>
</dbReference>
<evidence type="ECO:0000256" key="3">
    <source>
        <dbReference type="ARBA" id="ARBA00022842"/>
    </source>
</evidence>
<keyword evidence="4" id="KW-0255">Endonuclease</keyword>
<comment type="similarity">
    <text evidence="2 4">Belongs to the RNase H family.</text>
</comment>
<evidence type="ECO:0000256" key="1">
    <source>
        <dbReference type="ARBA" id="ARBA00001946"/>
    </source>
</evidence>
<dbReference type="Gene3D" id="3.40.970.10">
    <property type="entry name" value="Ribonuclease H1, N-terminal domain"/>
    <property type="match status" value="1"/>
</dbReference>
<comment type="catalytic activity">
    <reaction evidence="4">
        <text>Endonucleolytic cleavage to 5'-phosphomonoester.</text>
        <dbReference type="EC" id="3.1.26.4"/>
    </reaction>
</comment>
<dbReference type="RefSeq" id="XP_066830997.1">
    <property type="nucleotide sequence ID" value="XM_066974238.1"/>
</dbReference>
<feature type="region of interest" description="Disordered" evidence="5">
    <location>
        <begin position="94"/>
        <end position="172"/>
    </location>
</feature>
<dbReference type="PIRSF" id="PIRSF036852">
    <property type="entry name" value="Ribonuclease_H1_euk"/>
    <property type="match status" value="1"/>
</dbReference>
<keyword evidence="4" id="KW-0479">Metal-binding</keyword>
<dbReference type="PANTHER" id="PTHR10642:SF30">
    <property type="entry name" value="RIBONUCLEASE H"/>
    <property type="match status" value="1"/>
</dbReference>
<reference evidence="7 8" key="1">
    <citation type="submission" date="2024-03" db="EMBL/GenBank/DDBJ databases">
        <authorList>
            <person name="Brejova B."/>
        </authorList>
    </citation>
    <scope>NUCLEOTIDE SEQUENCE [LARGE SCALE GENOMIC DNA]</scope>
    <source>
        <strain evidence="7 8">CBS 14171</strain>
    </source>
</reference>
<keyword evidence="8" id="KW-1185">Reference proteome</keyword>
<evidence type="ECO:0000256" key="5">
    <source>
        <dbReference type="SAM" id="MobiDB-lite"/>
    </source>
</evidence>
<accession>A0ABP0ZNV6</accession>
<sequence length="327" mass="35853">MSQTPISLLQNLITSIPPRSLYITRSLRKFQKFQQNNNNDANNTEMGKSGKYYAVAKGRNKGVYSSWNECKVQVQGYSGASFKSFTTLSEAKSFVNGGKSSSSTQSRPSHSSSDSSSSLHAPKYKVSKPSTSTSTSKPPSSTSTSTSTSKSPSRHRIYVDGASRGNGKSKTAASGYGVYYGPNDPRNAAVPLDAIDNIKTHRATNQRAELHAINHALKCIHREMLQSAQPQSVQYAIYSDSKYAMDCICSWAPRWSCNGWKTSTGQPVANVDIIKEAVALKREIDVMYVDRGWSPLSFHHVRGHSGEQGNEEADRLANLGADMMKKY</sequence>
<dbReference type="PANTHER" id="PTHR10642">
    <property type="entry name" value="RIBONUCLEASE H1"/>
    <property type="match status" value="1"/>
</dbReference>
<dbReference type="CDD" id="cd09280">
    <property type="entry name" value="RNase_HI_eukaryote_like"/>
    <property type="match status" value="1"/>
</dbReference>
<protein>
    <recommendedName>
        <fullName evidence="4">Ribonuclease H</fullName>
        <shortName evidence="4">RNase H</shortName>
        <ecNumber evidence="4">3.1.26.4</ecNumber>
    </recommendedName>
</protein>
<dbReference type="InterPro" id="IPR009027">
    <property type="entry name" value="Ribosomal_bL9/RNase_H1_N"/>
</dbReference>
<dbReference type="InterPro" id="IPR012337">
    <property type="entry name" value="RNaseH-like_sf"/>
</dbReference>
<keyword evidence="4" id="KW-0540">Nuclease</keyword>
<name>A0ABP0ZNV6_9ASCO</name>
<evidence type="ECO:0000313" key="8">
    <source>
        <dbReference type="Proteomes" id="UP001497383"/>
    </source>
</evidence>
<dbReference type="InterPro" id="IPR036397">
    <property type="entry name" value="RNaseH_sf"/>
</dbReference>
<dbReference type="InterPro" id="IPR002156">
    <property type="entry name" value="RNaseH_domain"/>
</dbReference>
<proteinExistence type="inferred from homology"/>
<gene>
    <name evidence="7" type="ORF">LODBEIA_P40590</name>
</gene>
<feature type="compositionally biased region" description="Low complexity" evidence="5">
    <location>
        <begin position="127"/>
        <end position="151"/>
    </location>
</feature>
<comment type="cofactor">
    <cofactor evidence="1 4">
        <name>Mg(2+)</name>
        <dbReference type="ChEBI" id="CHEBI:18420"/>
    </cofactor>
</comment>
<dbReference type="InterPro" id="IPR011320">
    <property type="entry name" value="RNase_H1_N"/>
</dbReference>
<evidence type="ECO:0000313" key="7">
    <source>
        <dbReference type="EMBL" id="CAK9439959.1"/>
    </source>
</evidence>
<dbReference type="EMBL" id="OZ022409">
    <property type="protein sequence ID" value="CAK9439959.1"/>
    <property type="molecule type" value="Genomic_DNA"/>
</dbReference>
<dbReference type="Gene3D" id="3.30.420.10">
    <property type="entry name" value="Ribonuclease H-like superfamily/Ribonuclease H"/>
    <property type="match status" value="1"/>
</dbReference>
<dbReference type="SUPFAM" id="SSF53098">
    <property type="entry name" value="Ribonuclease H-like"/>
    <property type="match status" value="1"/>
</dbReference>
<dbReference type="Pfam" id="PF01693">
    <property type="entry name" value="Cauli_VI"/>
    <property type="match status" value="1"/>
</dbReference>
<evidence type="ECO:0000256" key="4">
    <source>
        <dbReference type="PIRNR" id="PIRNR036852"/>
    </source>
</evidence>